<evidence type="ECO:0000313" key="19">
    <source>
        <dbReference type="EMBL" id="KFK32922.1"/>
    </source>
</evidence>
<dbReference type="EMBL" id="CM002874">
    <property type="protein sequence ID" value="KFK32922.1"/>
    <property type="molecule type" value="Genomic_DNA"/>
</dbReference>
<dbReference type="Gramene" id="KFK32922">
    <property type="protein sequence ID" value="KFK32922"/>
    <property type="gene ID" value="AALP_AA6G306700"/>
</dbReference>
<protein>
    <recommendedName>
        <fullName evidence="3">BRISC and BRCA1-A complex member 2</fullName>
    </recommendedName>
    <alternativeName>
        <fullName evidence="16">BRCA1-A complex subunit BRE</fullName>
    </alternativeName>
    <alternativeName>
        <fullName evidence="17">BRCA1/BRCA2-containing complex subunit 45</fullName>
    </alternativeName>
</protein>
<dbReference type="InterPro" id="IPR046848">
    <property type="entry name" value="E_motif"/>
</dbReference>
<dbReference type="GO" id="GO:0006325">
    <property type="term" value="P:chromatin organization"/>
    <property type="evidence" value="ECO:0007669"/>
    <property type="project" value="UniProtKB-KW"/>
</dbReference>
<evidence type="ECO:0000256" key="16">
    <source>
        <dbReference type="ARBA" id="ARBA00032491"/>
    </source>
</evidence>
<dbReference type="GO" id="GO:0051301">
    <property type="term" value="P:cell division"/>
    <property type="evidence" value="ECO:0007669"/>
    <property type="project" value="UniProtKB-KW"/>
</dbReference>
<dbReference type="eggNOG" id="KOG4197">
    <property type="taxonomic scope" value="Eukaryota"/>
</dbReference>
<feature type="repeat" description="PPR" evidence="18">
    <location>
        <begin position="313"/>
        <end position="347"/>
    </location>
</feature>
<comment type="subcellular location">
    <subcellularLocation>
        <location evidence="2">Cytoplasm</location>
    </subcellularLocation>
    <subcellularLocation>
        <location evidence="1">Nucleus</location>
    </subcellularLocation>
</comment>
<keyword evidence="4" id="KW-0963">Cytoplasm</keyword>
<dbReference type="OrthoDB" id="538811at2759"/>
<dbReference type="FunFam" id="1.25.40.10:FF:000144">
    <property type="entry name" value="Pentatricopeptide repeat-containing protein, mitochondrial"/>
    <property type="match status" value="1"/>
</dbReference>
<keyword evidence="9" id="KW-0498">Mitosis</keyword>
<keyword evidence="10" id="KW-0833">Ubl conjugation pathway</keyword>
<dbReference type="Pfam" id="PF01535">
    <property type="entry name" value="PPR"/>
    <property type="match status" value="2"/>
</dbReference>
<sequence length="803" mass="90922">MGLASNVFVGSAVLNCYVKLSTLLDARRSFDDTREPNVVSITNLISGYLKKHEFEEALSLFRTMPERSVVTWNAVIGGFSQTGRNEEAVNTFVDMLSEGVVVPNESTFPCTITAISNIASHGTGKSIHACAIKFLGQKFNVFVGNSLISFYSKCGNMEDSLLTFEKLEEEERNIVSWNSMIWGYAHNGRGEEAIAMFEKMVKDTNLKPNNVTLLGLLFACNHAGLIQEGYSYFNKAVIDYEDPDLLQPEHYACMVDMLSRSGRFKEAEELIKSMPLDPGIGFWKALLGGCQIHSNNDLAKLAASKILEMDPRDVSSYVMLSNAYSAAEKWQNVSQIRRKMKEMGLKRITGCSWIEVTGKIRVFVNADKKNELKDEVYGALALITQHLVEEDECGEDLSLFFNSNFLAFLHIDNLSSGRDRDPPMAYEGFPPLIADQLHYLLNHSPDSIKIENVWSGNKFNPKILDRFTLVIPYCLDTIKWDVIYNSEYAVTPPDFIFGPDDEDFMPCTTVVPEDGQISSLDKALSEWDNEDSTLLLVLIQGLRDQYVAYQRRRVGQIDDDRVKFEISTVLTRKGIEMQMTSGVEKPEEVKFAVPLVMDLDINKMVVACPWMHKQKIYLQVVYPILRKYESAPSPPRLRLISSSELKALFSVEDVKLSSWMDGMCLAEYLPHLEEALERQILEAVTAIDLRRSFIEALAVFLGRPLEAEPTFCRKASFLAASGAFTFVVNFFFSTQFPKQQPTLMLQSCQHLNQLSVPVKSNLLTEFPWSPRWEVARMAERVCDFLTDEALNFKKYCNEALLQY</sequence>
<dbReference type="Gene3D" id="1.25.40.10">
    <property type="entry name" value="Tetratricopeptide repeat domain"/>
    <property type="match status" value="3"/>
</dbReference>
<dbReference type="Pfam" id="PF06113">
    <property type="entry name" value="BRE"/>
    <property type="match status" value="1"/>
</dbReference>
<keyword evidence="12" id="KW-0234">DNA repair</keyword>
<evidence type="ECO:0000256" key="10">
    <source>
        <dbReference type="ARBA" id="ARBA00022786"/>
    </source>
</evidence>
<feature type="repeat" description="PPR" evidence="18">
    <location>
        <begin position="37"/>
        <end position="67"/>
    </location>
</feature>
<evidence type="ECO:0000256" key="1">
    <source>
        <dbReference type="ARBA" id="ARBA00004123"/>
    </source>
</evidence>
<dbReference type="Proteomes" id="UP000029120">
    <property type="component" value="Chromosome 6"/>
</dbReference>
<name>A0A087GSS0_ARAAL</name>
<accession>A0A087GSS0</accession>
<keyword evidence="20" id="KW-1185">Reference proteome</keyword>
<evidence type="ECO:0000256" key="7">
    <source>
        <dbReference type="ARBA" id="ARBA00022737"/>
    </source>
</evidence>
<evidence type="ECO:0000256" key="17">
    <source>
        <dbReference type="ARBA" id="ARBA00032630"/>
    </source>
</evidence>
<evidence type="ECO:0000256" key="15">
    <source>
        <dbReference type="ARBA" id="ARBA00025766"/>
    </source>
</evidence>
<dbReference type="NCBIfam" id="TIGR00756">
    <property type="entry name" value="PPR"/>
    <property type="match status" value="4"/>
</dbReference>
<dbReference type="GO" id="GO:0006302">
    <property type="term" value="P:double-strand break repair"/>
    <property type="evidence" value="ECO:0007669"/>
    <property type="project" value="TreeGrafter"/>
</dbReference>
<reference evidence="20" key="1">
    <citation type="journal article" date="2015" name="Nat. Plants">
        <title>Genome expansion of Arabis alpina linked with retrotransposition and reduced symmetric DNA methylation.</title>
        <authorList>
            <person name="Willing E.M."/>
            <person name="Rawat V."/>
            <person name="Mandakova T."/>
            <person name="Maumus F."/>
            <person name="James G.V."/>
            <person name="Nordstroem K.J."/>
            <person name="Becker C."/>
            <person name="Warthmann N."/>
            <person name="Chica C."/>
            <person name="Szarzynska B."/>
            <person name="Zytnicki M."/>
            <person name="Albani M.C."/>
            <person name="Kiefer C."/>
            <person name="Bergonzi S."/>
            <person name="Castaings L."/>
            <person name="Mateos J.L."/>
            <person name="Berns M.C."/>
            <person name="Bujdoso N."/>
            <person name="Piofczyk T."/>
            <person name="de Lorenzo L."/>
            <person name="Barrero-Sicilia C."/>
            <person name="Mateos I."/>
            <person name="Piednoel M."/>
            <person name="Hagmann J."/>
            <person name="Chen-Min-Tao R."/>
            <person name="Iglesias-Fernandez R."/>
            <person name="Schuster S.C."/>
            <person name="Alonso-Blanco C."/>
            <person name="Roudier F."/>
            <person name="Carbonero P."/>
            <person name="Paz-Ares J."/>
            <person name="Davis S.J."/>
            <person name="Pecinka A."/>
            <person name="Quesneville H."/>
            <person name="Colot V."/>
            <person name="Lysak M.A."/>
            <person name="Weigel D."/>
            <person name="Coupland G."/>
            <person name="Schneeberger K."/>
        </authorList>
    </citation>
    <scope>NUCLEOTIDE SEQUENCE [LARGE SCALE GENOMIC DNA]</scope>
    <source>
        <strain evidence="20">cv. Pajares</strain>
    </source>
</reference>
<evidence type="ECO:0000256" key="8">
    <source>
        <dbReference type="ARBA" id="ARBA00022763"/>
    </source>
</evidence>
<dbReference type="GO" id="GO:0070552">
    <property type="term" value="C:BRISC complex"/>
    <property type="evidence" value="ECO:0007669"/>
    <property type="project" value="InterPro"/>
</dbReference>
<evidence type="ECO:0000256" key="4">
    <source>
        <dbReference type="ARBA" id="ARBA00022490"/>
    </source>
</evidence>
<evidence type="ECO:0000256" key="2">
    <source>
        <dbReference type="ARBA" id="ARBA00004496"/>
    </source>
</evidence>
<organism evidence="19 20">
    <name type="scientific">Arabis alpina</name>
    <name type="common">Alpine rock-cress</name>
    <dbReference type="NCBI Taxonomy" id="50452"/>
    <lineage>
        <taxon>Eukaryota</taxon>
        <taxon>Viridiplantae</taxon>
        <taxon>Streptophyta</taxon>
        <taxon>Embryophyta</taxon>
        <taxon>Tracheophyta</taxon>
        <taxon>Spermatophyta</taxon>
        <taxon>Magnoliopsida</taxon>
        <taxon>eudicotyledons</taxon>
        <taxon>Gunneridae</taxon>
        <taxon>Pentapetalae</taxon>
        <taxon>rosids</taxon>
        <taxon>malvids</taxon>
        <taxon>Brassicales</taxon>
        <taxon>Brassicaceae</taxon>
        <taxon>Arabideae</taxon>
        <taxon>Arabis</taxon>
    </lineage>
</organism>
<dbReference type="InterPro" id="IPR010358">
    <property type="entry name" value="BRE"/>
</dbReference>
<dbReference type="InterPro" id="IPR011990">
    <property type="entry name" value="TPR-like_helical_dom_sf"/>
</dbReference>
<keyword evidence="13" id="KW-0539">Nucleus</keyword>
<dbReference type="CDD" id="cd23666">
    <property type="entry name" value="BRE-like_plant"/>
    <property type="match status" value="1"/>
</dbReference>
<evidence type="ECO:0000256" key="12">
    <source>
        <dbReference type="ARBA" id="ARBA00023204"/>
    </source>
</evidence>
<evidence type="ECO:0000256" key="11">
    <source>
        <dbReference type="ARBA" id="ARBA00022853"/>
    </source>
</evidence>
<evidence type="ECO:0000313" key="20">
    <source>
        <dbReference type="Proteomes" id="UP000029120"/>
    </source>
</evidence>
<evidence type="ECO:0000256" key="13">
    <source>
        <dbReference type="ARBA" id="ARBA00023242"/>
    </source>
</evidence>
<keyword evidence="6" id="KW-0053">Apoptosis</keyword>
<dbReference type="PROSITE" id="PS51375">
    <property type="entry name" value="PPR"/>
    <property type="match status" value="4"/>
</dbReference>
<dbReference type="FunFam" id="1.25.40.10:FF:000719">
    <property type="entry name" value="Pentatricopeptide repeat-containing protein mitochondrial"/>
    <property type="match status" value="1"/>
</dbReference>
<evidence type="ECO:0000256" key="9">
    <source>
        <dbReference type="ARBA" id="ARBA00022776"/>
    </source>
</evidence>
<dbReference type="InterPro" id="IPR002885">
    <property type="entry name" value="PPR_rpt"/>
</dbReference>
<keyword evidence="11" id="KW-0156">Chromatin regulator</keyword>
<dbReference type="SUPFAM" id="SSF48452">
    <property type="entry name" value="TPR-like"/>
    <property type="match status" value="1"/>
</dbReference>
<evidence type="ECO:0000256" key="14">
    <source>
        <dbReference type="ARBA" id="ARBA00023306"/>
    </source>
</evidence>
<keyword evidence="5" id="KW-0132">Cell division</keyword>
<evidence type="ECO:0000256" key="6">
    <source>
        <dbReference type="ARBA" id="ARBA00022703"/>
    </source>
</evidence>
<evidence type="ECO:0000256" key="18">
    <source>
        <dbReference type="PROSITE-ProRule" id="PRU00708"/>
    </source>
</evidence>
<proteinExistence type="inferred from homology"/>
<dbReference type="Pfam" id="PF20431">
    <property type="entry name" value="E_motif"/>
    <property type="match status" value="1"/>
</dbReference>
<dbReference type="PANTHER" id="PTHR15189:SF7">
    <property type="entry name" value="BRISC AND BRCA1-A COMPLEX MEMBER 2"/>
    <property type="match status" value="1"/>
</dbReference>
<evidence type="ECO:0000256" key="5">
    <source>
        <dbReference type="ARBA" id="ARBA00022618"/>
    </source>
</evidence>
<dbReference type="GO" id="GO:0005737">
    <property type="term" value="C:cytoplasm"/>
    <property type="evidence" value="ECO:0007669"/>
    <property type="project" value="UniProtKB-SubCell"/>
</dbReference>
<gene>
    <name evidence="19" type="ordered locus">AALP_Aa6g306700</name>
</gene>
<evidence type="ECO:0000256" key="3">
    <source>
        <dbReference type="ARBA" id="ARBA00019438"/>
    </source>
</evidence>
<keyword evidence="8" id="KW-0227">DNA damage</keyword>
<comment type="similarity">
    <text evidence="15">Belongs to the BABAM2 family.</text>
</comment>
<dbReference type="AlphaFoldDB" id="A0A087GSS0"/>
<dbReference type="PANTHER" id="PTHR15189">
    <property type="entry name" value="BRISC AND BRCA1-A COMPLEX MEMBER 2"/>
    <property type="match status" value="1"/>
</dbReference>
<keyword evidence="7" id="KW-0677">Repeat</keyword>
<dbReference type="Pfam" id="PF13041">
    <property type="entry name" value="PPR_2"/>
    <property type="match status" value="2"/>
</dbReference>
<keyword evidence="14" id="KW-0131">Cell cycle</keyword>
<feature type="repeat" description="PPR" evidence="18">
    <location>
        <begin position="68"/>
        <end position="102"/>
    </location>
</feature>
<feature type="repeat" description="PPR" evidence="18">
    <location>
        <begin position="173"/>
        <end position="208"/>
    </location>
</feature>